<comment type="caution">
    <text evidence="1">The sequence shown here is derived from an EMBL/GenBank/DDBJ whole genome shotgun (WGS) entry which is preliminary data.</text>
</comment>
<gene>
    <name evidence="1" type="ORF">ACFQ27_13380</name>
</gene>
<dbReference type="RefSeq" id="WP_377353926.1">
    <property type="nucleotide sequence ID" value="NZ_JBHTLQ010000030.1"/>
</dbReference>
<reference evidence="2" key="1">
    <citation type="journal article" date="2019" name="Int. J. Syst. Evol. Microbiol.">
        <title>The Global Catalogue of Microorganisms (GCM) 10K type strain sequencing project: providing services to taxonomists for standard genome sequencing and annotation.</title>
        <authorList>
            <consortium name="The Broad Institute Genomics Platform"/>
            <consortium name="The Broad Institute Genome Sequencing Center for Infectious Disease"/>
            <person name="Wu L."/>
            <person name="Ma J."/>
        </authorList>
    </citation>
    <scope>NUCLEOTIDE SEQUENCE [LARGE SCALE GENOMIC DNA]</scope>
    <source>
        <strain evidence="2">CCUG 55074</strain>
    </source>
</reference>
<sequence>MSVRFTEPPFRAYALAIGQTTLAWNDLHEHLGRLYGIVLTRGDRTAQLEEWQRSRVDGQKRKWLGRAVNAMPYEPSGWTEELRLHVSWLLAEISDIEDRRNNAVHAPLHLVADIDALFIQSRARFLKVGEVRAQTWAYNTRAQRIAGKALLAEYRACRDAAADVRDFVRLIGNCVDERRRTNRTSLGLGSLAASSNARRLPSVNTRPARRGRPGR</sequence>
<organism evidence="1 2">
    <name type="scientific">Phenylobacterium conjunctum</name>
    <dbReference type="NCBI Taxonomy" id="1298959"/>
    <lineage>
        <taxon>Bacteria</taxon>
        <taxon>Pseudomonadati</taxon>
        <taxon>Pseudomonadota</taxon>
        <taxon>Alphaproteobacteria</taxon>
        <taxon>Caulobacterales</taxon>
        <taxon>Caulobacteraceae</taxon>
        <taxon>Phenylobacterium</taxon>
    </lineage>
</organism>
<name>A0ABW3T5I7_9CAUL</name>
<dbReference type="EMBL" id="JBHTLQ010000030">
    <property type="protein sequence ID" value="MFD1191576.1"/>
    <property type="molecule type" value="Genomic_DNA"/>
</dbReference>
<proteinExistence type="predicted"/>
<evidence type="ECO:0000313" key="1">
    <source>
        <dbReference type="EMBL" id="MFD1191576.1"/>
    </source>
</evidence>
<accession>A0ABW3T5I7</accession>
<protein>
    <submittedName>
        <fullName evidence="1">Uncharacterized protein</fullName>
    </submittedName>
</protein>
<evidence type="ECO:0000313" key="2">
    <source>
        <dbReference type="Proteomes" id="UP001597216"/>
    </source>
</evidence>
<dbReference type="Proteomes" id="UP001597216">
    <property type="component" value="Unassembled WGS sequence"/>
</dbReference>
<keyword evidence="2" id="KW-1185">Reference proteome</keyword>